<dbReference type="GO" id="GO:0008270">
    <property type="term" value="F:zinc ion binding"/>
    <property type="evidence" value="ECO:0007669"/>
    <property type="project" value="InterPro"/>
</dbReference>
<comment type="similarity">
    <text evidence="2 7">Belongs to the zinc-containing alcohol dehydrogenase family.</text>
</comment>
<dbReference type="InterPro" id="IPR002328">
    <property type="entry name" value="ADH_Zn_CS"/>
</dbReference>
<dbReference type="InterPro" id="IPR013154">
    <property type="entry name" value="ADH-like_N"/>
</dbReference>
<dbReference type="Pfam" id="PF00107">
    <property type="entry name" value="ADH_zinc_N"/>
    <property type="match status" value="1"/>
</dbReference>
<dbReference type="PROSITE" id="PS00059">
    <property type="entry name" value="ADH_ZINC"/>
    <property type="match status" value="1"/>
</dbReference>
<dbReference type="GO" id="GO:0005737">
    <property type="term" value="C:cytoplasm"/>
    <property type="evidence" value="ECO:0007669"/>
    <property type="project" value="TreeGrafter"/>
</dbReference>
<dbReference type="SUPFAM" id="SSF51735">
    <property type="entry name" value="NAD(P)-binding Rossmann-fold domains"/>
    <property type="match status" value="1"/>
</dbReference>
<evidence type="ECO:0000256" key="4">
    <source>
        <dbReference type="ARBA" id="ARBA00022723"/>
    </source>
</evidence>
<dbReference type="InterPro" id="IPR011032">
    <property type="entry name" value="GroES-like_sf"/>
</dbReference>
<evidence type="ECO:0000256" key="1">
    <source>
        <dbReference type="ARBA" id="ARBA00001947"/>
    </source>
</evidence>
<dbReference type="PANTHER" id="PTHR42940">
    <property type="entry name" value="ALCOHOL DEHYDROGENASE 1-RELATED"/>
    <property type="match status" value="1"/>
</dbReference>
<dbReference type="AlphaFoldDB" id="A0AA50CRG5"/>
<dbReference type="Proteomes" id="UP001234585">
    <property type="component" value="Plasmid unnamed1"/>
</dbReference>
<dbReference type="Pfam" id="PF08240">
    <property type="entry name" value="ADH_N"/>
    <property type="match status" value="1"/>
</dbReference>
<dbReference type="EMBL" id="CP132303">
    <property type="protein sequence ID" value="WLR99324.1"/>
    <property type="molecule type" value="Genomic_DNA"/>
</dbReference>
<reference evidence="9 10" key="1">
    <citation type="submission" date="2023-08" db="EMBL/GenBank/DDBJ databases">
        <title>Pathogen: clinical or host-associated sample.</title>
        <authorList>
            <person name="Hergert J."/>
            <person name="Casey R."/>
            <person name="Wagner J."/>
            <person name="Young E.L."/>
            <person name="Oakeson K.F."/>
        </authorList>
    </citation>
    <scope>NUCLEOTIDE SEQUENCE [LARGE SCALE GENOMIC DNA]</scope>
    <source>
        <strain evidence="9 10">1760953</strain>
        <plasmid evidence="9 10">unnamed1</plasmid>
    </source>
</reference>
<evidence type="ECO:0000259" key="8">
    <source>
        <dbReference type="SMART" id="SM00829"/>
    </source>
</evidence>
<evidence type="ECO:0000313" key="10">
    <source>
        <dbReference type="Proteomes" id="UP001234585"/>
    </source>
</evidence>
<dbReference type="InterPro" id="IPR013149">
    <property type="entry name" value="ADH-like_C"/>
</dbReference>
<keyword evidence="9" id="KW-0614">Plasmid</keyword>
<evidence type="ECO:0000256" key="2">
    <source>
        <dbReference type="ARBA" id="ARBA00008072"/>
    </source>
</evidence>
<evidence type="ECO:0000256" key="7">
    <source>
        <dbReference type="RuleBase" id="RU361277"/>
    </source>
</evidence>
<dbReference type="EC" id="1.1.1.1" evidence="3"/>
<dbReference type="PANTHER" id="PTHR42940:SF8">
    <property type="entry name" value="VACUOLAR PROTEIN SORTING-ASSOCIATED PROTEIN 11"/>
    <property type="match status" value="1"/>
</dbReference>
<dbReference type="Gene3D" id="3.40.50.720">
    <property type="entry name" value="NAD(P)-binding Rossmann-like Domain"/>
    <property type="match status" value="1"/>
</dbReference>
<proteinExistence type="inferred from homology"/>
<keyword evidence="10" id="KW-1185">Reference proteome</keyword>
<feature type="domain" description="Enoyl reductase (ER)" evidence="8">
    <location>
        <begin position="13"/>
        <end position="338"/>
    </location>
</feature>
<geneLocation type="plasmid" evidence="9 10">
    <name>unnamed1</name>
</geneLocation>
<evidence type="ECO:0000256" key="5">
    <source>
        <dbReference type="ARBA" id="ARBA00022833"/>
    </source>
</evidence>
<gene>
    <name evidence="9" type="ORF">Q9313_21280</name>
</gene>
<name>A0AA50CRG5_9HYPH</name>
<dbReference type="Gene3D" id="3.90.180.10">
    <property type="entry name" value="Medium-chain alcohol dehydrogenases, catalytic domain"/>
    <property type="match status" value="1"/>
</dbReference>
<keyword evidence="6" id="KW-0560">Oxidoreductase</keyword>
<dbReference type="GO" id="GO:0004022">
    <property type="term" value="F:alcohol dehydrogenase (NAD+) activity"/>
    <property type="evidence" value="ECO:0007669"/>
    <property type="project" value="UniProtKB-EC"/>
</dbReference>
<dbReference type="InterPro" id="IPR036291">
    <property type="entry name" value="NAD(P)-bd_dom_sf"/>
</dbReference>
<evidence type="ECO:0000256" key="6">
    <source>
        <dbReference type="ARBA" id="ARBA00023002"/>
    </source>
</evidence>
<organism evidence="9 10">
    <name type="scientific">Shinella sumterensis</name>
    <dbReference type="NCBI Taxonomy" id="1967501"/>
    <lineage>
        <taxon>Bacteria</taxon>
        <taxon>Pseudomonadati</taxon>
        <taxon>Pseudomonadota</taxon>
        <taxon>Alphaproteobacteria</taxon>
        <taxon>Hyphomicrobiales</taxon>
        <taxon>Rhizobiaceae</taxon>
        <taxon>Shinella</taxon>
    </lineage>
</organism>
<dbReference type="SUPFAM" id="SSF50129">
    <property type="entry name" value="GroES-like"/>
    <property type="match status" value="1"/>
</dbReference>
<evidence type="ECO:0000313" key="9">
    <source>
        <dbReference type="EMBL" id="WLR99324.1"/>
    </source>
</evidence>
<dbReference type="RefSeq" id="WP_306038721.1">
    <property type="nucleotide sequence ID" value="NZ_CP132303.1"/>
</dbReference>
<sequence>MATTSMRAAVLAGHGKPLQVKLVPRPLAGRGQLLVRLQACGICHSDVHIWKGDVRPPHAPEPFILGHEGVGVVAAIGEGVQGWAVGETIGVPWLHDTCLRCDECTDGYEAFCQHQRAHGLNVPGGFAEYVAVDAAFAVRLPSDVDPLATAPVMCAGVTAYGAIRRAAVTAGERLAVFGCGGLGLYAVQIAARMGVHVVAVDRDPAKLGHARRYGAAETEVAGEGLEQRLAENPGFHAAINFAPTTATWSAIVASIRPRGRIVAAALVSDPVPLVQEWLTATGVTITGTSVGTRQEMREVVAMHTKQPLLNPIEEIDLSRATDALVALEAGKAPGRFVIRFRAG</sequence>
<keyword evidence="4 7" id="KW-0479">Metal-binding</keyword>
<protein>
    <recommendedName>
        <fullName evidence="3">alcohol dehydrogenase</fullName>
        <ecNumber evidence="3">1.1.1.1</ecNumber>
    </recommendedName>
</protein>
<keyword evidence="5 7" id="KW-0862">Zinc</keyword>
<dbReference type="SMART" id="SM00829">
    <property type="entry name" value="PKS_ER"/>
    <property type="match status" value="1"/>
</dbReference>
<dbReference type="InterPro" id="IPR020843">
    <property type="entry name" value="ER"/>
</dbReference>
<evidence type="ECO:0000256" key="3">
    <source>
        <dbReference type="ARBA" id="ARBA00013190"/>
    </source>
</evidence>
<comment type="cofactor">
    <cofactor evidence="1 7">
        <name>Zn(2+)</name>
        <dbReference type="ChEBI" id="CHEBI:29105"/>
    </cofactor>
</comment>
<accession>A0AA50CRG5</accession>